<dbReference type="SUPFAM" id="SSF143865">
    <property type="entry name" value="CorA soluble domain-like"/>
    <property type="match status" value="1"/>
</dbReference>
<reference evidence="13 14" key="1">
    <citation type="submission" date="2018-05" db="EMBL/GenBank/DDBJ databases">
        <title>Genomic Encyclopedia of Archaeal and Bacterial Type Strains, Phase II (KMG-II): from individual species to whole genera.</title>
        <authorList>
            <person name="Goeker M."/>
        </authorList>
    </citation>
    <scope>NUCLEOTIDE SEQUENCE [LARGE SCALE GENOMIC DNA]</scope>
    <source>
        <strain evidence="13 14">DSM 45184</strain>
    </source>
</reference>
<comment type="similarity">
    <text evidence="2">Belongs to the CorA metal ion transporter (MIT) (TC 1.A.35) family.</text>
</comment>
<evidence type="ECO:0000256" key="5">
    <source>
        <dbReference type="ARBA" id="ARBA00022692"/>
    </source>
</evidence>
<dbReference type="InterPro" id="IPR002523">
    <property type="entry name" value="MgTranspt_CorA/ZnTranspt_ZntB"/>
</dbReference>
<keyword evidence="14" id="KW-1185">Reference proteome</keyword>
<feature type="transmembrane region" description="Helical" evidence="12">
    <location>
        <begin position="176"/>
        <end position="193"/>
    </location>
</feature>
<dbReference type="Pfam" id="PF01544">
    <property type="entry name" value="CorA"/>
    <property type="match status" value="1"/>
</dbReference>
<comment type="caution">
    <text evidence="13">The sequence shown here is derived from an EMBL/GenBank/DDBJ whole genome shotgun (WGS) entry which is preliminary data.</text>
</comment>
<keyword evidence="8" id="KW-0406">Ion transport</keyword>
<evidence type="ECO:0000313" key="14">
    <source>
        <dbReference type="Proteomes" id="UP000245697"/>
    </source>
</evidence>
<comment type="subcellular location">
    <subcellularLocation>
        <location evidence="1">Cell membrane</location>
        <topology evidence="1">Multi-pass membrane protein</topology>
    </subcellularLocation>
</comment>
<dbReference type="AlphaFoldDB" id="A0A316EBA4"/>
<dbReference type="GO" id="GO:0015087">
    <property type="term" value="F:cobalt ion transmembrane transporter activity"/>
    <property type="evidence" value="ECO:0007669"/>
    <property type="project" value="TreeGrafter"/>
</dbReference>
<evidence type="ECO:0000256" key="1">
    <source>
        <dbReference type="ARBA" id="ARBA00004651"/>
    </source>
</evidence>
<keyword evidence="7 12" id="KW-1133">Transmembrane helix</keyword>
<dbReference type="Proteomes" id="UP000245697">
    <property type="component" value="Unassembled WGS sequence"/>
</dbReference>
<protein>
    <submittedName>
        <fullName evidence="13">Magnesium/cobalt transport protein CorA</fullName>
    </submittedName>
</protein>
<keyword evidence="3" id="KW-0813">Transport</keyword>
<evidence type="ECO:0000256" key="7">
    <source>
        <dbReference type="ARBA" id="ARBA00022989"/>
    </source>
</evidence>
<evidence type="ECO:0000256" key="9">
    <source>
        <dbReference type="ARBA" id="ARBA00023136"/>
    </source>
</evidence>
<evidence type="ECO:0000256" key="11">
    <source>
        <dbReference type="ARBA" id="ARBA00045497"/>
    </source>
</evidence>
<keyword evidence="5 12" id="KW-0812">Transmembrane</keyword>
<evidence type="ECO:0000256" key="6">
    <source>
        <dbReference type="ARBA" id="ARBA00022842"/>
    </source>
</evidence>
<dbReference type="FunFam" id="1.20.58.340:FF:000004">
    <property type="entry name" value="Magnesium transport protein CorA"/>
    <property type="match status" value="1"/>
</dbReference>
<gene>
    <name evidence="13" type="ORF">BC793_1523</name>
</gene>
<proteinExistence type="inferred from homology"/>
<dbReference type="GO" id="GO:0015095">
    <property type="term" value="F:magnesium ion transmembrane transporter activity"/>
    <property type="evidence" value="ECO:0007669"/>
    <property type="project" value="TreeGrafter"/>
</dbReference>
<evidence type="ECO:0000256" key="2">
    <source>
        <dbReference type="ARBA" id="ARBA00009765"/>
    </source>
</evidence>
<dbReference type="GO" id="GO:0005886">
    <property type="term" value="C:plasma membrane"/>
    <property type="evidence" value="ECO:0007669"/>
    <property type="project" value="UniProtKB-SubCell"/>
</dbReference>
<keyword evidence="6" id="KW-0460">Magnesium</keyword>
<keyword evidence="4" id="KW-1003">Cell membrane</keyword>
<sequence>MRKYLEAAPAMLAHGPWAVVHAVFDRVVDTYVDITAALQTDLDAVEAGVFARGPSVSMEQIYQLKRELMEFKAAVVPLQRPLVSLTNGQMDTVVPKEIRRYFRDVADHHARAVDAVVNYDELINAILQARLGQVTVDQNNDMRKIASWAAIAALQTAIAGIYGMNFDYMPELEWRYGYPGVLLVMLFSAVLLHRRLRGAGWL</sequence>
<keyword evidence="9 12" id="KW-0472">Membrane</keyword>
<name>A0A316EBA4_9ACTN</name>
<evidence type="ECO:0000256" key="12">
    <source>
        <dbReference type="SAM" id="Phobius"/>
    </source>
</evidence>
<dbReference type="PANTHER" id="PTHR46494">
    <property type="entry name" value="CORA FAMILY METAL ION TRANSPORTER (EUROFUNG)"/>
    <property type="match status" value="1"/>
</dbReference>
<dbReference type="EMBL" id="QGGR01000052">
    <property type="protein sequence ID" value="PWK27728.1"/>
    <property type="molecule type" value="Genomic_DNA"/>
</dbReference>
<dbReference type="CDD" id="cd12830">
    <property type="entry name" value="MtCorA-like"/>
    <property type="match status" value="1"/>
</dbReference>
<feature type="transmembrane region" description="Helical" evidence="12">
    <location>
        <begin position="145"/>
        <end position="164"/>
    </location>
</feature>
<accession>A0A316EBA4</accession>
<evidence type="ECO:0000256" key="8">
    <source>
        <dbReference type="ARBA" id="ARBA00023065"/>
    </source>
</evidence>
<dbReference type="SUPFAM" id="SSF144083">
    <property type="entry name" value="Magnesium transport protein CorA, transmembrane region"/>
    <property type="match status" value="1"/>
</dbReference>
<dbReference type="GO" id="GO:0050897">
    <property type="term" value="F:cobalt ion binding"/>
    <property type="evidence" value="ECO:0007669"/>
    <property type="project" value="TreeGrafter"/>
</dbReference>
<organism evidence="13 14">
    <name type="scientific">Actinoplanes xinjiangensis</name>
    <dbReference type="NCBI Taxonomy" id="512350"/>
    <lineage>
        <taxon>Bacteria</taxon>
        <taxon>Bacillati</taxon>
        <taxon>Actinomycetota</taxon>
        <taxon>Actinomycetes</taxon>
        <taxon>Micromonosporales</taxon>
        <taxon>Micromonosporaceae</taxon>
        <taxon>Actinoplanes</taxon>
    </lineage>
</organism>
<comment type="function">
    <text evidence="11">Mediates influx of magnesium ions. Alternates between open and closed states. Activated by low cytoplasmic Mg(2+) levels. Inactive when cytoplasmic Mg(2+) levels are high.</text>
</comment>
<evidence type="ECO:0000256" key="10">
    <source>
        <dbReference type="ARBA" id="ARBA00034269"/>
    </source>
</evidence>
<evidence type="ECO:0000313" key="13">
    <source>
        <dbReference type="EMBL" id="PWK27728.1"/>
    </source>
</evidence>
<evidence type="ECO:0000256" key="4">
    <source>
        <dbReference type="ARBA" id="ARBA00022475"/>
    </source>
</evidence>
<dbReference type="InterPro" id="IPR045861">
    <property type="entry name" value="CorA_cytoplasmic_dom"/>
</dbReference>
<dbReference type="GO" id="GO:0000287">
    <property type="term" value="F:magnesium ion binding"/>
    <property type="evidence" value="ECO:0007669"/>
    <property type="project" value="TreeGrafter"/>
</dbReference>
<evidence type="ECO:0000256" key="3">
    <source>
        <dbReference type="ARBA" id="ARBA00022448"/>
    </source>
</evidence>
<comment type="catalytic activity">
    <reaction evidence="10">
        <text>Mg(2+)(in) = Mg(2+)(out)</text>
        <dbReference type="Rhea" id="RHEA:29827"/>
        <dbReference type="ChEBI" id="CHEBI:18420"/>
    </reaction>
</comment>
<dbReference type="InterPro" id="IPR045863">
    <property type="entry name" value="CorA_TM1_TM2"/>
</dbReference>
<dbReference type="Gene3D" id="1.20.58.340">
    <property type="entry name" value="Magnesium transport protein CorA, transmembrane region"/>
    <property type="match status" value="2"/>
</dbReference>
<dbReference type="PANTHER" id="PTHR46494:SF1">
    <property type="entry name" value="CORA FAMILY METAL ION TRANSPORTER (EUROFUNG)"/>
    <property type="match status" value="1"/>
</dbReference>